<comment type="caution">
    <text evidence="1">The sequence shown here is derived from an EMBL/GenBank/DDBJ whole genome shotgun (WGS) entry which is preliminary data.</text>
</comment>
<evidence type="ECO:0000313" key="1">
    <source>
        <dbReference type="EMBL" id="EXJ16930.1"/>
    </source>
</evidence>
<proteinExistence type="predicted"/>
<gene>
    <name evidence="1" type="ORF">D779_1753</name>
</gene>
<sequence length="53" mass="6103">MVEAEKRTGDPRDLPIREILALRLTDHPELLSQLQEIGERSLDEGASYRVKRT</sequence>
<dbReference type="EMBL" id="AONC01000003">
    <property type="protein sequence ID" value="EXJ16930.1"/>
    <property type="molecule type" value="Genomic_DNA"/>
</dbReference>
<keyword evidence="2" id="KW-1185">Reference proteome</keyword>
<protein>
    <submittedName>
        <fullName evidence="1">Uncharacterized protein</fullName>
    </submittedName>
</protein>
<organism evidence="1 2">
    <name type="scientific">Imhoffiella purpurea</name>
    <dbReference type="NCBI Taxonomy" id="1249627"/>
    <lineage>
        <taxon>Bacteria</taxon>
        <taxon>Pseudomonadati</taxon>
        <taxon>Pseudomonadota</taxon>
        <taxon>Gammaproteobacteria</taxon>
        <taxon>Chromatiales</taxon>
        <taxon>Chromatiaceae</taxon>
        <taxon>Imhoffiella</taxon>
    </lineage>
</organism>
<dbReference type="Proteomes" id="UP000019460">
    <property type="component" value="Unassembled WGS sequence"/>
</dbReference>
<reference evidence="1 2" key="1">
    <citation type="submission" date="2012-11" db="EMBL/GenBank/DDBJ databases">
        <title>Genome assembly of Thiorhodococcus sp. AK35.</title>
        <authorList>
            <person name="Nupur N."/>
            <person name="Khatri I."/>
            <person name="Subramanian S."/>
            <person name="Pinnaka A."/>
        </authorList>
    </citation>
    <scope>NUCLEOTIDE SEQUENCE [LARGE SCALE GENOMIC DNA]</scope>
    <source>
        <strain evidence="1 2">AK35</strain>
    </source>
</reference>
<accession>W9W2Y3</accession>
<name>W9W2Y3_9GAMM</name>
<evidence type="ECO:0000313" key="2">
    <source>
        <dbReference type="Proteomes" id="UP000019460"/>
    </source>
</evidence>
<dbReference type="STRING" id="1249627.D779_1753"/>
<dbReference type="AlphaFoldDB" id="W9W2Y3"/>